<organism evidence="1 2">
    <name type="scientific">Streptomyces luteosporeus</name>
    <dbReference type="NCBI Taxonomy" id="173856"/>
    <lineage>
        <taxon>Bacteria</taxon>
        <taxon>Bacillati</taxon>
        <taxon>Actinomycetota</taxon>
        <taxon>Actinomycetes</taxon>
        <taxon>Kitasatosporales</taxon>
        <taxon>Streptomycetaceae</taxon>
        <taxon>Streptomyces</taxon>
    </lineage>
</organism>
<name>A0ABN3TY92_9ACTN</name>
<dbReference type="Proteomes" id="UP001500886">
    <property type="component" value="Unassembled WGS sequence"/>
</dbReference>
<keyword evidence="2" id="KW-1185">Reference proteome</keyword>
<reference evidence="1 2" key="1">
    <citation type="journal article" date="2019" name="Int. J. Syst. Evol. Microbiol.">
        <title>The Global Catalogue of Microorganisms (GCM) 10K type strain sequencing project: providing services to taxonomists for standard genome sequencing and annotation.</title>
        <authorList>
            <consortium name="The Broad Institute Genomics Platform"/>
            <consortium name="The Broad Institute Genome Sequencing Center for Infectious Disease"/>
            <person name="Wu L."/>
            <person name="Ma J."/>
        </authorList>
    </citation>
    <scope>NUCLEOTIDE SEQUENCE [LARGE SCALE GENOMIC DNA]</scope>
    <source>
        <strain evidence="1 2">JCM 4542</strain>
    </source>
</reference>
<gene>
    <name evidence="1" type="ORF">GCM10010315_41310</name>
</gene>
<comment type="caution">
    <text evidence="1">The sequence shown here is derived from an EMBL/GenBank/DDBJ whole genome shotgun (WGS) entry which is preliminary data.</text>
</comment>
<proteinExistence type="predicted"/>
<dbReference type="EMBL" id="BAAASL010000015">
    <property type="protein sequence ID" value="GAA2720577.1"/>
    <property type="molecule type" value="Genomic_DNA"/>
</dbReference>
<dbReference type="RefSeq" id="WP_344436865.1">
    <property type="nucleotide sequence ID" value="NZ_BAAASL010000015.1"/>
</dbReference>
<evidence type="ECO:0000313" key="2">
    <source>
        <dbReference type="Proteomes" id="UP001500886"/>
    </source>
</evidence>
<evidence type="ECO:0000313" key="1">
    <source>
        <dbReference type="EMBL" id="GAA2720577.1"/>
    </source>
</evidence>
<protein>
    <submittedName>
        <fullName evidence="1">Uncharacterized protein</fullName>
    </submittedName>
</protein>
<accession>A0ABN3TY92</accession>
<sequence length="139" mass="14894">MTSDDLCTTALASLTTAAFTEATATRRSDTIVIATVPAAHTAWADFALASHTTLRLADREGRARYALFPARNHGEPYNRTVYFRATGPGHAQELVGKVLCHTVRIVPGHTTEADIPKAIATALFDDSDRAGDITVTRVA</sequence>